<name>A0A4Q9N256_9APHY</name>
<sequence>MPILSASRCWTGVQADVNVMMPDRPMDLQFSVDSSANLPVSQQPPELQQYLRELEAFLNGSDSQPNQPSPPLQIRHQGVDYLLRANASVRQSEEEVAGSRTPSQSIENDEVPATRAVCESILDLESNQKTMRCEVRLHL</sequence>
<proteinExistence type="predicted"/>
<feature type="region of interest" description="Disordered" evidence="1">
    <location>
        <begin position="90"/>
        <end position="111"/>
    </location>
</feature>
<evidence type="ECO:0000313" key="2">
    <source>
        <dbReference type="EMBL" id="TBU34590.1"/>
    </source>
</evidence>
<dbReference type="Proteomes" id="UP000292957">
    <property type="component" value="Unassembled WGS sequence"/>
</dbReference>
<dbReference type="AlphaFoldDB" id="A0A4Q9N256"/>
<reference evidence="2" key="1">
    <citation type="submission" date="2019-01" db="EMBL/GenBank/DDBJ databases">
        <title>Draft genome sequences of three monokaryotic isolates of the white-rot basidiomycete fungus Dichomitus squalens.</title>
        <authorList>
            <consortium name="DOE Joint Genome Institute"/>
            <person name="Lopez S.C."/>
            <person name="Andreopoulos B."/>
            <person name="Pangilinan J."/>
            <person name="Lipzen A."/>
            <person name="Riley R."/>
            <person name="Ahrendt S."/>
            <person name="Ng V."/>
            <person name="Barry K."/>
            <person name="Daum C."/>
            <person name="Grigoriev I.V."/>
            <person name="Hilden K.S."/>
            <person name="Makela M.R."/>
            <person name="de Vries R.P."/>
        </authorList>
    </citation>
    <scope>NUCLEOTIDE SEQUENCE [LARGE SCALE GENOMIC DNA]</scope>
    <source>
        <strain evidence="2">OM18370.1</strain>
    </source>
</reference>
<dbReference type="EMBL" id="ML143388">
    <property type="protein sequence ID" value="TBU34590.1"/>
    <property type="molecule type" value="Genomic_DNA"/>
</dbReference>
<dbReference type="OrthoDB" id="3362817at2759"/>
<accession>A0A4Q9N256</accession>
<gene>
    <name evidence="2" type="ORF">BD311DRAFT_650232</name>
</gene>
<evidence type="ECO:0000256" key="1">
    <source>
        <dbReference type="SAM" id="MobiDB-lite"/>
    </source>
</evidence>
<protein>
    <submittedName>
        <fullName evidence="2">Uncharacterized protein</fullName>
    </submittedName>
</protein>
<organism evidence="2">
    <name type="scientific">Dichomitus squalens</name>
    <dbReference type="NCBI Taxonomy" id="114155"/>
    <lineage>
        <taxon>Eukaryota</taxon>
        <taxon>Fungi</taxon>
        <taxon>Dikarya</taxon>
        <taxon>Basidiomycota</taxon>
        <taxon>Agaricomycotina</taxon>
        <taxon>Agaricomycetes</taxon>
        <taxon>Polyporales</taxon>
        <taxon>Polyporaceae</taxon>
        <taxon>Dichomitus</taxon>
    </lineage>
</organism>